<keyword evidence="2" id="KW-1185">Reference proteome</keyword>
<organism evidence="1 2">
    <name type="scientific">Paracoccus marinaquae</name>
    <dbReference type="NCBI Taxonomy" id="2841926"/>
    <lineage>
        <taxon>Bacteria</taxon>
        <taxon>Pseudomonadati</taxon>
        <taxon>Pseudomonadota</taxon>
        <taxon>Alphaproteobacteria</taxon>
        <taxon>Rhodobacterales</taxon>
        <taxon>Paracoccaceae</taxon>
        <taxon>Paracoccus</taxon>
    </lineage>
</organism>
<comment type="caution">
    <text evidence="1">The sequence shown here is derived from an EMBL/GenBank/DDBJ whole genome shotgun (WGS) entry which is preliminary data.</text>
</comment>
<gene>
    <name evidence="1" type="ORF">KNW02_03710</name>
</gene>
<sequence>MADTLRHPGPAEGPRLMLAPTRVERRRITLEAGVPLDRAIAQALAGADSAWISLDDAQGDLRFVLPDRARDGLHGAWYSAPRDLPGATIHRAGIVWGRREGRAFGHCHGSWGKTMGHLLLDASILSKPAKAQALVFPDARFEGEDDSETAFTLFKPRIRGTVAEPEAALLRLAPHVELAEGLGEALDRLGWDGARLAGLGSLNTAHFADGSVLDSHATEFLIFPGRIDRARIAVNLDIVGMGGMRGQGELASTGNRICVTAELILTRL</sequence>
<protein>
    <recommendedName>
        <fullName evidence="3">DUF296 domain-containing protein</fullName>
    </recommendedName>
</protein>
<dbReference type="EMBL" id="JAHKNG010000004">
    <property type="protein sequence ID" value="MBU3029227.1"/>
    <property type="molecule type" value="Genomic_DNA"/>
</dbReference>
<dbReference type="RefSeq" id="WP_216031926.1">
    <property type="nucleotide sequence ID" value="NZ_JAHKNG010000004.1"/>
</dbReference>
<proteinExistence type="predicted"/>
<evidence type="ECO:0008006" key="3">
    <source>
        <dbReference type="Google" id="ProtNLM"/>
    </source>
</evidence>
<evidence type="ECO:0000313" key="2">
    <source>
        <dbReference type="Proteomes" id="UP001166191"/>
    </source>
</evidence>
<evidence type="ECO:0000313" key="1">
    <source>
        <dbReference type="EMBL" id="MBU3029227.1"/>
    </source>
</evidence>
<dbReference type="Proteomes" id="UP001166191">
    <property type="component" value="Unassembled WGS sequence"/>
</dbReference>
<accession>A0ABS6AH09</accession>
<name>A0ABS6AH09_9RHOB</name>
<reference evidence="1" key="1">
    <citation type="submission" date="2021-06" db="EMBL/GenBank/DDBJ databases">
        <title>Paracoccus bacterium XHP0099 sp. nov., isolated from the surface waters of the Yellow Sea.</title>
        <authorList>
            <person name="Xue H."/>
            <person name="Zhang D."/>
        </authorList>
    </citation>
    <scope>NUCLEOTIDE SEQUENCE</scope>
    <source>
        <strain evidence="1">XHP0099</strain>
    </source>
</reference>